<gene>
    <name evidence="3" type="ORF">Tci_039431</name>
</gene>
<dbReference type="InterPro" id="IPR013103">
    <property type="entry name" value="RVT_2"/>
</dbReference>
<accession>A0A6L2M097</accession>
<reference evidence="3" key="1">
    <citation type="journal article" date="2019" name="Sci. Rep.">
        <title>Draft genome of Tanacetum cinerariifolium, the natural source of mosquito coil.</title>
        <authorList>
            <person name="Yamashiro T."/>
            <person name="Shiraishi A."/>
            <person name="Satake H."/>
            <person name="Nakayama K."/>
        </authorList>
    </citation>
    <scope>NUCLEOTIDE SEQUENCE</scope>
</reference>
<protein>
    <submittedName>
        <fullName evidence="3">Retrovirus-related Pol polyprotein from transposon TNT 1-94</fullName>
    </submittedName>
</protein>
<dbReference type="Pfam" id="PF07727">
    <property type="entry name" value="RVT_2"/>
    <property type="match status" value="1"/>
</dbReference>
<dbReference type="AlphaFoldDB" id="A0A6L2M097"/>
<evidence type="ECO:0000313" key="3">
    <source>
        <dbReference type="EMBL" id="GEU67453.1"/>
    </source>
</evidence>
<feature type="region of interest" description="Disordered" evidence="1">
    <location>
        <begin position="81"/>
        <end position="234"/>
    </location>
</feature>
<feature type="compositionally biased region" description="Acidic residues" evidence="1">
    <location>
        <begin position="208"/>
        <end position="217"/>
    </location>
</feature>
<feature type="non-terminal residue" evidence="3">
    <location>
        <position position="318"/>
    </location>
</feature>
<organism evidence="3">
    <name type="scientific">Tanacetum cinerariifolium</name>
    <name type="common">Dalmatian daisy</name>
    <name type="synonym">Chrysanthemum cinerariifolium</name>
    <dbReference type="NCBI Taxonomy" id="118510"/>
    <lineage>
        <taxon>Eukaryota</taxon>
        <taxon>Viridiplantae</taxon>
        <taxon>Streptophyta</taxon>
        <taxon>Embryophyta</taxon>
        <taxon>Tracheophyta</taxon>
        <taxon>Spermatophyta</taxon>
        <taxon>Magnoliopsida</taxon>
        <taxon>eudicotyledons</taxon>
        <taxon>Gunneridae</taxon>
        <taxon>Pentapetalae</taxon>
        <taxon>asterids</taxon>
        <taxon>campanulids</taxon>
        <taxon>Asterales</taxon>
        <taxon>Asteraceae</taxon>
        <taxon>Asteroideae</taxon>
        <taxon>Anthemideae</taxon>
        <taxon>Anthemidinae</taxon>
        <taxon>Tanacetum</taxon>
    </lineage>
</organism>
<evidence type="ECO:0000256" key="1">
    <source>
        <dbReference type="SAM" id="MobiDB-lite"/>
    </source>
</evidence>
<sequence length="318" mass="34609">MLIKLKWIYKVKTDEFGGLLKKKARLVARGFKQEEGIEFEESFAPVSRIEAIHTESSCSCVDGILVDRASWSIDVDTGESDKSIALEQAPPSPDYVPGPEHADDEIIAEDQPYAEDASPIAQSPEYVPESDFEIHPEDNEDEDPEEDPVDYPADGGDDGDDEEESSEDEEDDEMDVEADEEEEEEEHPAPVDSVVVAPTVADQAPSVEETEPFETDESAATPPPHPAYRTTTRISIPAPVPMPAWTDSEVARLLAISSLPASSLSPWSSPPPRIPFPPLPSILSPPSPVLSLAPPPSPIRSLGYRAAMIQLRDEAAST</sequence>
<name>A0A6L2M097_TANCI</name>
<comment type="caution">
    <text evidence="3">The sequence shown here is derived from an EMBL/GenBank/DDBJ whole genome shotgun (WGS) entry which is preliminary data.</text>
</comment>
<evidence type="ECO:0000259" key="2">
    <source>
        <dbReference type="Pfam" id="PF07727"/>
    </source>
</evidence>
<dbReference type="EMBL" id="BKCJ010005568">
    <property type="protein sequence ID" value="GEU67453.1"/>
    <property type="molecule type" value="Genomic_DNA"/>
</dbReference>
<feature type="compositionally biased region" description="Acidic residues" evidence="1">
    <location>
        <begin position="138"/>
        <end position="186"/>
    </location>
</feature>
<proteinExistence type="predicted"/>
<feature type="domain" description="Reverse transcriptase Ty1/copia-type" evidence="2">
    <location>
        <begin position="3"/>
        <end position="68"/>
    </location>
</feature>